<dbReference type="EMBL" id="VDMQ01000001">
    <property type="protein sequence ID" value="TNM58159.1"/>
    <property type="molecule type" value="Genomic_DNA"/>
</dbReference>
<feature type="transmembrane region" description="Helical" evidence="1">
    <location>
        <begin position="20"/>
        <end position="40"/>
    </location>
</feature>
<sequence length="189" mass="20977">MDNIKTLGNLLKDSDLNAAVFGLIGVVIGGILTILSQALARRNERLHQLKEDVADTIALAHMIRSSLNSIHVDQRHDSEARKVYGRALTNDIPEFYKKCQSLAIVGTLSVRHAALNLAKDAGALIDYAHPGTGTGRDHGFTELDAKAYPVERSEDTLAGVVRSYWWLRWVYLLWRRSSSKREEVAAGKL</sequence>
<reference evidence="2 3" key="1">
    <citation type="submission" date="2019-06" db="EMBL/GenBank/DDBJ databases">
        <authorList>
            <person name="Mardanova A.M."/>
            <person name="Pudova D.S."/>
            <person name="Shagimardanova E.I."/>
            <person name="Gogoleva N.E."/>
            <person name="Lutfullin M.T."/>
            <person name="Hadieva G.F."/>
            <person name="Sharipova M.R."/>
        </authorList>
    </citation>
    <scope>NUCLEOTIDE SEQUENCE [LARGE SCALE GENOMIC DNA]</scope>
    <source>
        <strain evidence="2 3">MG-1</strain>
    </source>
</reference>
<evidence type="ECO:0000313" key="3">
    <source>
        <dbReference type="Proteomes" id="UP000314223"/>
    </source>
</evidence>
<evidence type="ECO:0000313" key="2">
    <source>
        <dbReference type="EMBL" id="TNM58159.1"/>
    </source>
</evidence>
<evidence type="ECO:0000256" key="1">
    <source>
        <dbReference type="SAM" id="Phobius"/>
    </source>
</evidence>
<dbReference type="RefSeq" id="WP_139467265.1">
    <property type="nucleotide sequence ID" value="NZ_VDMQ01000001.1"/>
</dbReference>
<keyword evidence="1" id="KW-0812">Transmembrane</keyword>
<name>A0A5C4X6C0_9MICO</name>
<gene>
    <name evidence="2" type="ORF">FHQ09_02495</name>
</gene>
<proteinExistence type="predicted"/>
<keyword evidence="1" id="KW-0472">Membrane</keyword>
<comment type="caution">
    <text evidence="2">The sequence shown here is derived from an EMBL/GenBank/DDBJ whole genome shotgun (WGS) entry which is preliminary data.</text>
</comment>
<protein>
    <submittedName>
        <fullName evidence="2">Uncharacterized protein</fullName>
    </submittedName>
</protein>
<keyword evidence="1" id="KW-1133">Transmembrane helix</keyword>
<dbReference type="Proteomes" id="UP000314223">
    <property type="component" value="Unassembled WGS sequence"/>
</dbReference>
<accession>A0A5C4X6C0</accession>
<organism evidence="2 3">
    <name type="scientific">Brevibacterium sediminis</name>
    <dbReference type="NCBI Taxonomy" id="1857024"/>
    <lineage>
        <taxon>Bacteria</taxon>
        <taxon>Bacillati</taxon>
        <taxon>Actinomycetota</taxon>
        <taxon>Actinomycetes</taxon>
        <taxon>Micrococcales</taxon>
        <taxon>Brevibacteriaceae</taxon>
        <taxon>Brevibacterium</taxon>
    </lineage>
</organism>
<dbReference type="AlphaFoldDB" id="A0A5C4X6C0"/>